<name>A0ABQ1QQG1_9FLAO</name>
<keyword evidence="2" id="KW-1185">Reference proteome</keyword>
<proteinExistence type="predicted"/>
<evidence type="ECO:0000313" key="1">
    <source>
        <dbReference type="EMBL" id="GGD37582.1"/>
    </source>
</evidence>
<dbReference type="Proteomes" id="UP000625780">
    <property type="component" value="Unassembled WGS sequence"/>
</dbReference>
<sequence length="63" mass="6891">MLEAGPVKRALKMTGLTTSLGSLLDMGSLAHRRDLTTFAKILKKHYAIGFKSFGTIRKTGVVR</sequence>
<comment type="caution">
    <text evidence="1">The sequence shown here is derived from an EMBL/GenBank/DDBJ whole genome shotgun (WGS) entry which is preliminary data.</text>
</comment>
<gene>
    <name evidence="1" type="ORF">GCM10011361_00790</name>
</gene>
<reference evidence="2" key="1">
    <citation type="journal article" date="2019" name="Int. J. Syst. Evol. Microbiol.">
        <title>The Global Catalogue of Microorganisms (GCM) 10K type strain sequencing project: providing services to taxonomists for standard genome sequencing and annotation.</title>
        <authorList>
            <consortium name="The Broad Institute Genomics Platform"/>
            <consortium name="The Broad Institute Genome Sequencing Center for Infectious Disease"/>
            <person name="Wu L."/>
            <person name="Ma J."/>
        </authorList>
    </citation>
    <scope>NUCLEOTIDE SEQUENCE [LARGE SCALE GENOMIC DNA]</scope>
    <source>
        <strain evidence="2">CGMCC 1.12606</strain>
    </source>
</reference>
<evidence type="ECO:0000313" key="2">
    <source>
        <dbReference type="Proteomes" id="UP000625780"/>
    </source>
</evidence>
<accession>A0ABQ1QQG1</accession>
<organism evidence="1 2">
    <name type="scientific">Muriicola marianensis</name>
    <dbReference type="NCBI Taxonomy" id="1324801"/>
    <lineage>
        <taxon>Bacteria</taxon>
        <taxon>Pseudomonadati</taxon>
        <taxon>Bacteroidota</taxon>
        <taxon>Flavobacteriia</taxon>
        <taxon>Flavobacteriales</taxon>
        <taxon>Flavobacteriaceae</taxon>
        <taxon>Muriicola</taxon>
    </lineage>
</organism>
<protein>
    <submittedName>
        <fullName evidence="1">Uncharacterized protein</fullName>
    </submittedName>
</protein>
<dbReference type="EMBL" id="BMFH01000001">
    <property type="protein sequence ID" value="GGD37582.1"/>
    <property type="molecule type" value="Genomic_DNA"/>
</dbReference>